<dbReference type="RefSeq" id="WP_377089774.1">
    <property type="nucleotide sequence ID" value="NZ_JBHSJL010000014.1"/>
</dbReference>
<comment type="similarity">
    <text evidence="2">Belongs to the RbfA family.</text>
</comment>
<keyword evidence="2" id="KW-0963">Cytoplasm</keyword>
<organism evidence="3 4">
    <name type="scientific">Rubritalea tangerina</name>
    <dbReference type="NCBI Taxonomy" id="430798"/>
    <lineage>
        <taxon>Bacteria</taxon>
        <taxon>Pseudomonadati</taxon>
        <taxon>Verrucomicrobiota</taxon>
        <taxon>Verrucomicrobiia</taxon>
        <taxon>Verrucomicrobiales</taxon>
        <taxon>Rubritaleaceae</taxon>
        <taxon>Rubritalea</taxon>
    </lineage>
</organism>
<evidence type="ECO:0000313" key="3">
    <source>
        <dbReference type="EMBL" id="MFD2160632.1"/>
    </source>
</evidence>
<dbReference type="InterPro" id="IPR000238">
    <property type="entry name" value="RbfA"/>
</dbReference>
<dbReference type="Pfam" id="PF02033">
    <property type="entry name" value="RBFA"/>
    <property type="match status" value="1"/>
</dbReference>
<proteinExistence type="inferred from homology"/>
<gene>
    <name evidence="2 3" type="primary">rbfA</name>
    <name evidence="3" type="ORF">ACFSW8_17135</name>
</gene>
<protein>
    <recommendedName>
        <fullName evidence="2">Ribosome-binding factor A</fullName>
    </recommendedName>
</protein>
<dbReference type="InterPro" id="IPR023799">
    <property type="entry name" value="RbfA_dom_sf"/>
</dbReference>
<reference evidence="4" key="1">
    <citation type="journal article" date="2019" name="Int. J. Syst. Evol. Microbiol.">
        <title>The Global Catalogue of Microorganisms (GCM) 10K type strain sequencing project: providing services to taxonomists for standard genome sequencing and annotation.</title>
        <authorList>
            <consortium name="The Broad Institute Genomics Platform"/>
            <consortium name="The Broad Institute Genome Sequencing Center for Infectious Disease"/>
            <person name="Wu L."/>
            <person name="Ma J."/>
        </authorList>
    </citation>
    <scope>NUCLEOTIDE SEQUENCE [LARGE SCALE GENOMIC DNA]</scope>
    <source>
        <strain evidence="4">CCUG 57942</strain>
    </source>
</reference>
<dbReference type="Proteomes" id="UP001597389">
    <property type="component" value="Unassembled WGS sequence"/>
</dbReference>
<comment type="subunit">
    <text evidence="2">Monomer. Binds 30S ribosomal subunits, but not 50S ribosomal subunits or 70S ribosomes.</text>
</comment>
<keyword evidence="1 2" id="KW-0690">Ribosome biogenesis</keyword>
<evidence type="ECO:0000313" key="4">
    <source>
        <dbReference type="Proteomes" id="UP001597389"/>
    </source>
</evidence>
<keyword evidence="4" id="KW-1185">Reference proteome</keyword>
<dbReference type="PANTHER" id="PTHR33515:SF1">
    <property type="entry name" value="RIBOSOME-BINDING FACTOR A, CHLOROPLASTIC-RELATED"/>
    <property type="match status" value="1"/>
</dbReference>
<comment type="function">
    <text evidence="2">One of several proteins that assist in the late maturation steps of the functional core of the 30S ribosomal subunit. Associates with free 30S ribosomal subunits (but not with 30S subunits that are part of 70S ribosomes or polysomes). Required for efficient processing of 16S rRNA. May interact with the 5'-terminal helix region of 16S rRNA.</text>
</comment>
<evidence type="ECO:0000256" key="2">
    <source>
        <dbReference type="HAMAP-Rule" id="MF_00003"/>
    </source>
</evidence>
<name>A0ABW4ZGA4_9BACT</name>
<accession>A0ABW4ZGA4</accession>
<dbReference type="InterPro" id="IPR015946">
    <property type="entry name" value="KH_dom-like_a/b"/>
</dbReference>
<dbReference type="HAMAP" id="MF_00003">
    <property type="entry name" value="RbfA"/>
    <property type="match status" value="1"/>
</dbReference>
<dbReference type="NCBIfam" id="TIGR00082">
    <property type="entry name" value="rbfA"/>
    <property type="match status" value="1"/>
</dbReference>
<dbReference type="InterPro" id="IPR020053">
    <property type="entry name" value="Ribosome-bd_factorA_CS"/>
</dbReference>
<comment type="subcellular location">
    <subcellularLocation>
        <location evidence="2">Cytoplasm</location>
    </subcellularLocation>
</comment>
<dbReference type="Gene3D" id="3.30.300.20">
    <property type="match status" value="1"/>
</dbReference>
<sequence length="122" mass="13934">MSQRLDKINELMKREISSFVQKEFEFKNALVTISDVQITDDLREGKVFVSVLGGNLEQVLEKLTQHKGPIQKYINKRTNLRCTPVLMFRPDTSAERGVDMVNLLDEVAKLPTAPPEDEEENS</sequence>
<evidence type="ECO:0000256" key="1">
    <source>
        <dbReference type="ARBA" id="ARBA00022517"/>
    </source>
</evidence>
<dbReference type="PANTHER" id="PTHR33515">
    <property type="entry name" value="RIBOSOME-BINDING FACTOR A, CHLOROPLASTIC-RELATED"/>
    <property type="match status" value="1"/>
</dbReference>
<dbReference type="SUPFAM" id="SSF89919">
    <property type="entry name" value="Ribosome-binding factor A, RbfA"/>
    <property type="match status" value="1"/>
</dbReference>
<dbReference type="PROSITE" id="PS01319">
    <property type="entry name" value="RBFA"/>
    <property type="match status" value="1"/>
</dbReference>
<comment type="caution">
    <text evidence="3">The sequence shown here is derived from an EMBL/GenBank/DDBJ whole genome shotgun (WGS) entry which is preliminary data.</text>
</comment>
<dbReference type="EMBL" id="JBHUJB010000089">
    <property type="protein sequence ID" value="MFD2160632.1"/>
    <property type="molecule type" value="Genomic_DNA"/>
</dbReference>